<dbReference type="Proteomes" id="UP001059836">
    <property type="component" value="Chromosome"/>
</dbReference>
<dbReference type="InterPro" id="IPR025904">
    <property type="entry name" value="Tubulin-like"/>
</dbReference>
<name>A0ABX6ICN4_9ACTN</name>
<accession>A0ABX6ICN4</accession>
<dbReference type="Pfam" id="PF13809">
    <property type="entry name" value="Tubulin_2"/>
    <property type="match status" value="1"/>
</dbReference>
<protein>
    <recommendedName>
        <fullName evidence="4">Tubulin-like protein</fullName>
    </recommendedName>
</protein>
<sequence>MRRLLIVGCGGSGGATLAYMMDQLRSELAAHGIGRIPAGWQFVHLDVPTTPSRVGGVGSVRDQGGVYVGTGPESDSYKVLDNALSQRLAAGQQLDTIATWAPREPDTVYTPLSTGAGQYRALGRMITLSRVTQVRESLQRAWDQLYLTSTDTEMRSLHIPGAGAYRPDDQPLVLVVSSMAGGAGASMALDICRVLTLVQGVDPRLMAVFMVTPDIFETLPPSAVTGTRANALAMLGEIVAAQTGSARQSDVELLRALGHEHGEGARIPFARVFPVGRYVGAQRTVFGDGTPDAVYRGLGRGLAGLTLSAPAMQQFVEWDLTNGVGDQGSLEYLGWGNRQWNNIPWGTFGFASLSMGRDRYAEYAAQRLARSSADRLLHGHLRPGNPASDEEQVNAALDNQWDNICRNLGLPGASGATGSAGAGTAQWLSNVVLPAQQVNQQSSMIVNQTVRPRLDVSPGVNGEQWAGQVYRVLAEQRETVKSDAASAAYAIAYHWQQRLADALERAVTHALATLGLPYATGLVKRVSRMLQDVVMPEAYNLSSYTPADVVEATPEVKRTLSALRGTLASPGAVADQVFSGLQANINQQLYAALSYQISTAAGALVTEVIEPLITALNESQSLLRQAASTPRREAGLAHLQTDEYAAWPSDADERVSERFAEADNEVMLTRSGEFQQRYETDLPSSVGLTSVDAQALVLAVTRASHHVITGSWTTVGGKRPPSELCPVVERTTAWVSRAFPRHPETGDTLIAAPAAYKVHTAPGELLSRAREFIARTGESFDRFCAVSLREYVTGSESRVPETELNRRRQDLLLRFGEAVDLARPLASVNENAMQAIHGVSEMVYRYKFSAAPFHGLEVGDRLGTALAQRGKVDSNSVSAFENALSDERNIKRIDIFGSYPNYSPLAYESVVEPAARQWLAASPAERSAFWTYRRARPLEASLPMHEAERRAMVAGWLLGRVVGFVRTPEPPFGQPVRVWDTDTRQWLPFPHPLLTPPSEFLADYDWLPAVLESVLLAIAQSHQPPVMTSMQPYRALRHIFDSAQENSTTGPEARTLLAGHRNLADWLRTGDSGTGLASVVKDTGEGLGIDERAERASAYLRDYAGFVSQHFMAPGDAVVAGVPPARGGGVFSVIGVRAQAAKTPFFRDLAPDVYWAANELLALMPSAVAAAKRPPQTNGAAPLPTAQGEDWSAPTFSSGFEGPLGGML</sequence>
<feature type="region of interest" description="Disordered" evidence="1">
    <location>
        <begin position="1173"/>
        <end position="1208"/>
    </location>
</feature>
<keyword evidence="3" id="KW-1185">Reference proteome</keyword>
<dbReference type="EMBL" id="CP045809">
    <property type="protein sequence ID" value="QHN33667.1"/>
    <property type="molecule type" value="Genomic_DNA"/>
</dbReference>
<evidence type="ECO:0000313" key="3">
    <source>
        <dbReference type="Proteomes" id="UP001059836"/>
    </source>
</evidence>
<dbReference type="RefSeq" id="WP_213245917.1">
    <property type="nucleotide sequence ID" value="NZ_CP045806.1"/>
</dbReference>
<evidence type="ECO:0000256" key="1">
    <source>
        <dbReference type="SAM" id="MobiDB-lite"/>
    </source>
</evidence>
<organism evidence="2 3">
    <name type="scientific">Gordonia pseudamarae</name>
    <dbReference type="NCBI Taxonomy" id="2831662"/>
    <lineage>
        <taxon>Bacteria</taxon>
        <taxon>Bacillati</taxon>
        <taxon>Actinomycetota</taxon>
        <taxon>Actinomycetes</taxon>
        <taxon>Mycobacteriales</taxon>
        <taxon>Gordoniaceae</taxon>
        <taxon>Gordonia</taxon>
    </lineage>
</organism>
<gene>
    <name evidence="2" type="ORF">GII31_00830</name>
</gene>
<evidence type="ECO:0000313" key="2">
    <source>
        <dbReference type="EMBL" id="QHN33667.1"/>
    </source>
</evidence>
<proteinExistence type="predicted"/>
<reference evidence="2" key="1">
    <citation type="journal article" date="2021" name="Nat. Microbiol.">
        <title>Cocultivation of an ultrasmall environmental parasitic bacterium with lytic ability against bacteria associated with wastewater foams.</title>
        <authorList>
            <person name="Batinovic S."/>
            <person name="Rose J.J.A."/>
            <person name="Ratcliffe J."/>
            <person name="Seviour R.J."/>
            <person name="Petrovski S."/>
        </authorList>
    </citation>
    <scope>NUCLEOTIDE SEQUENCE</scope>
    <source>
        <strain evidence="2">CON9</strain>
    </source>
</reference>
<evidence type="ECO:0008006" key="4">
    <source>
        <dbReference type="Google" id="ProtNLM"/>
    </source>
</evidence>